<evidence type="ECO:0000313" key="3">
    <source>
        <dbReference type="Proteomes" id="UP001303046"/>
    </source>
</evidence>
<dbReference type="EMBL" id="JAVFWL010000005">
    <property type="protein sequence ID" value="KAK6755261.1"/>
    <property type="molecule type" value="Genomic_DNA"/>
</dbReference>
<keyword evidence="3" id="KW-1185">Reference proteome</keyword>
<reference evidence="2 3" key="1">
    <citation type="submission" date="2023-08" db="EMBL/GenBank/DDBJ databases">
        <title>A Necator americanus chromosomal reference genome.</title>
        <authorList>
            <person name="Ilik V."/>
            <person name="Petrzelkova K.J."/>
            <person name="Pardy F."/>
            <person name="Fuh T."/>
            <person name="Niatou-Singa F.S."/>
            <person name="Gouil Q."/>
            <person name="Baker L."/>
            <person name="Ritchie M.E."/>
            <person name="Jex A.R."/>
            <person name="Gazzola D."/>
            <person name="Li H."/>
            <person name="Toshio Fujiwara R."/>
            <person name="Zhan B."/>
            <person name="Aroian R.V."/>
            <person name="Pafco B."/>
            <person name="Schwarz E.M."/>
        </authorList>
    </citation>
    <scope>NUCLEOTIDE SEQUENCE [LARGE SCALE GENOMIC DNA]</scope>
    <source>
        <strain evidence="2 3">Aroian</strain>
        <tissue evidence="2">Whole animal</tissue>
    </source>
</reference>
<evidence type="ECO:0000256" key="1">
    <source>
        <dbReference type="SAM" id="MobiDB-lite"/>
    </source>
</evidence>
<protein>
    <recommendedName>
        <fullName evidence="4">cGMP-dependent protein kinase interacting domain-containing protein</fullName>
    </recommendedName>
</protein>
<feature type="region of interest" description="Disordered" evidence="1">
    <location>
        <begin position="78"/>
        <end position="134"/>
    </location>
</feature>
<sequence>MGEDIFDILIHNYTKTNNQELKQRLSRTSVSSDVDIDKIVKESKTTTITETRETIHFRPRRDSRRDVSSSSLEVPMRKRLSILDSSSDEKRAQKQVSPSSSSHYHRAQISRSCSRPTIPDEEVQKPLSDNDGDLAADYANLEKELKDINEKNKELRTKFFGEKSETAILSSPSPVPAVSARIQEWDSMSKRSGEITRREKKRCTFASTACDLEPENILSHSSIAPEVSIATFRVMFKLFNQFFLLCLQ</sequence>
<gene>
    <name evidence="2" type="primary">Necator_chrV.g18728</name>
    <name evidence="2" type="ORF">RB195_013937</name>
</gene>
<organism evidence="2 3">
    <name type="scientific">Necator americanus</name>
    <name type="common">Human hookworm</name>
    <dbReference type="NCBI Taxonomy" id="51031"/>
    <lineage>
        <taxon>Eukaryota</taxon>
        <taxon>Metazoa</taxon>
        <taxon>Ecdysozoa</taxon>
        <taxon>Nematoda</taxon>
        <taxon>Chromadorea</taxon>
        <taxon>Rhabditida</taxon>
        <taxon>Rhabditina</taxon>
        <taxon>Rhabditomorpha</taxon>
        <taxon>Strongyloidea</taxon>
        <taxon>Ancylostomatidae</taxon>
        <taxon>Bunostominae</taxon>
        <taxon>Necator</taxon>
    </lineage>
</organism>
<evidence type="ECO:0008006" key="4">
    <source>
        <dbReference type="Google" id="ProtNLM"/>
    </source>
</evidence>
<dbReference type="Proteomes" id="UP001303046">
    <property type="component" value="Unassembled WGS sequence"/>
</dbReference>
<proteinExistence type="predicted"/>
<comment type="caution">
    <text evidence="2">The sequence shown here is derived from an EMBL/GenBank/DDBJ whole genome shotgun (WGS) entry which is preliminary data.</text>
</comment>
<accession>A0ABR1E0L3</accession>
<name>A0ABR1E0L3_NECAM</name>
<evidence type="ECO:0000313" key="2">
    <source>
        <dbReference type="EMBL" id="KAK6755261.1"/>
    </source>
</evidence>